<dbReference type="Gene3D" id="3.40.50.150">
    <property type="entry name" value="Vaccinia Virus protein VP39"/>
    <property type="match status" value="1"/>
</dbReference>
<evidence type="ECO:0000256" key="1">
    <source>
        <dbReference type="ARBA" id="ARBA00006739"/>
    </source>
</evidence>
<accession>A0A7C9P8A5</accession>
<dbReference type="EMBL" id="JAAFGW010000008">
    <property type="protein sequence ID" value="NDP46988.1"/>
    <property type="molecule type" value="Genomic_DNA"/>
</dbReference>
<evidence type="ECO:0000313" key="6">
    <source>
        <dbReference type="Proteomes" id="UP000483432"/>
    </source>
</evidence>
<comment type="similarity">
    <text evidence="1">Belongs to the glycosyltransferase 2 family.</text>
</comment>
<gene>
    <name evidence="5" type="ORF">GZ085_01095</name>
</gene>
<reference evidence="5 6" key="1">
    <citation type="submission" date="2019-09" db="EMBL/GenBank/DDBJ databases">
        <title>H2 Metabolism Revealed by Metagenomic Analysis in Subglacial Sediment of East Antarctica.</title>
        <authorList>
            <person name="Yang Z."/>
            <person name="Zhang Y."/>
            <person name="Lv Y."/>
            <person name="Yan W."/>
            <person name="Xiao X."/>
            <person name="Sun B."/>
            <person name="Ma H."/>
        </authorList>
    </citation>
    <scope>NUCLEOTIDE SEQUENCE [LARGE SCALE GENOMIC DNA]</scope>
    <source>
        <strain evidence="5">Bin2_2</strain>
    </source>
</reference>
<dbReference type="InterPro" id="IPR029044">
    <property type="entry name" value="Nucleotide-diphossugar_trans"/>
</dbReference>
<evidence type="ECO:0000256" key="3">
    <source>
        <dbReference type="ARBA" id="ARBA00022679"/>
    </source>
</evidence>
<dbReference type="GO" id="GO:0016757">
    <property type="term" value="F:glycosyltransferase activity"/>
    <property type="evidence" value="ECO:0007669"/>
    <property type="project" value="UniProtKB-KW"/>
</dbReference>
<keyword evidence="3 5" id="KW-0808">Transferase</keyword>
<dbReference type="InterPro" id="IPR029063">
    <property type="entry name" value="SAM-dependent_MTases_sf"/>
</dbReference>
<evidence type="ECO:0000259" key="4">
    <source>
        <dbReference type="Pfam" id="PF00535"/>
    </source>
</evidence>
<dbReference type="Pfam" id="PF13489">
    <property type="entry name" value="Methyltransf_23"/>
    <property type="match status" value="1"/>
</dbReference>
<dbReference type="PANTHER" id="PTHR43179:SF12">
    <property type="entry name" value="GALACTOFURANOSYLTRANSFERASE GLFT2"/>
    <property type="match status" value="1"/>
</dbReference>
<sequence>MPTSSPSLCTGGYYGSLRPEVLALVPYQAKRILDIGCGNGTLGHAIKDRQNAEVDGVELVKAAADIAATHLDQVWSGPIEDVLGLIPDSHYECIICADVLEHLNDPWGVLNRLAEKLTPAGSLVISLPNIGHWSIIDELQKGQWSYSKDGILDITHLRFFTRQSMRELLWTTGFKPMASTDRLIAPEKNTRSISRIIKSNPDSVAYQFLARADTVRPNTKPTVLIVVLNWNGAADTLACLASLQRLSYPNHEILIVDNASKDGSPEQINEGYPDVHMVSNSANLGYAGGNNTGIRFGLDKGFDYILLLNNDTTVAPNFLEPLVEALEAVPSAAAAQPKLYYQQDPDVLWCTGASFDMANLDFVFANHKVRDDHHSFERVMEVQICVGAALMLRTDAIRKIGALDPELFLMHEEADWCFRAREHGYLCLFAPRSHVWHKVSASLGVASPLMVYFGSRNLLRWAKRHLGLRNWSTLLFRAFKQTFNLPSLKDLLTCPGSNLLTCWKNLYWNLATATRNIRTSWFEPEHIARRFALRDYLLGRFGDCPEQVRQLNTKPIKNSDSDV</sequence>
<proteinExistence type="inferred from homology"/>
<comment type="caution">
    <text evidence="5">The sequence shown here is derived from an EMBL/GenBank/DDBJ whole genome shotgun (WGS) entry which is preliminary data.</text>
</comment>
<dbReference type="Pfam" id="PF00535">
    <property type="entry name" value="Glycos_transf_2"/>
    <property type="match status" value="1"/>
</dbReference>
<dbReference type="Proteomes" id="UP000483432">
    <property type="component" value="Unassembled WGS sequence"/>
</dbReference>
<dbReference type="AlphaFoldDB" id="A0A7C9P8A5"/>
<dbReference type="PANTHER" id="PTHR43179">
    <property type="entry name" value="RHAMNOSYLTRANSFERASE WBBL"/>
    <property type="match status" value="1"/>
</dbReference>
<dbReference type="SUPFAM" id="SSF53448">
    <property type="entry name" value="Nucleotide-diphospho-sugar transferases"/>
    <property type="match status" value="1"/>
</dbReference>
<evidence type="ECO:0000256" key="2">
    <source>
        <dbReference type="ARBA" id="ARBA00022676"/>
    </source>
</evidence>
<dbReference type="SUPFAM" id="SSF53335">
    <property type="entry name" value="S-adenosyl-L-methionine-dependent methyltransferases"/>
    <property type="match status" value="1"/>
</dbReference>
<dbReference type="CDD" id="cd04186">
    <property type="entry name" value="GT_2_like_c"/>
    <property type="match status" value="1"/>
</dbReference>
<protein>
    <submittedName>
        <fullName evidence="5">Glycosyltransferase</fullName>
    </submittedName>
</protein>
<evidence type="ECO:0000313" key="5">
    <source>
        <dbReference type="EMBL" id="NDP46988.1"/>
    </source>
</evidence>
<name>A0A7C9P8A5_9PROT</name>
<organism evidence="5 6">
    <name type="scientific">Sulfuriferula multivorans</name>
    <dbReference type="NCBI Taxonomy" id="1559896"/>
    <lineage>
        <taxon>Bacteria</taxon>
        <taxon>Pseudomonadati</taxon>
        <taxon>Pseudomonadota</taxon>
        <taxon>Betaproteobacteria</taxon>
        <taxon>Nitrosomonadales</taxon>
        <taxon>Sulfuricellaceae</taxon>
        <taxon>Sulfuriferula</taxon>
    </lineage>
</organism>
<dbReference type="InterPro" id="IPR001173">
    <property type="entry name" value="Glyco_trans_2-like"/>
</dbReference>
<dbReference type="CDD" id="cd02440">
    <property type="entry name" value="AdoMet_MTases"/>
    <property type="match status" value="1"/>
</dbReference>
<feature type="domain" description="Glycosyltransferase 2-like" evidence="4">
    <location>
        <begin position="225"/>
        <end position="400"/>
    </location>
</feature>
<keyword evidence="2" id="KW-0328">Glycosyltransferase</keyword>
<dbReference type="Gene3D" id="3.90.550.10">
    <property type="entry name" value="Spore Coat Polysaccharide Biosynthesis Protein SpsA, Chain A"/>
    <property type="match status" value="1"/>
</dbReference>